<accession>A0ACC0M329</accession>
<evidence type="ECO:0000313" key="1">
    <source>
        <dbReference type="EMBL" id="KAI8535245.1"/>
    </source>
</evidence>
<sequence>MPLPSDIVDRIRVIAIPWGSEDKDSSLWNSNSVGFQGSLAYSLAKKATVSPPLENWRLMDRCNVRVLWQVRREAYKCTDSLAKNAIQLCNSTKRLLLVLLYINWTMILYGLITLGPLCLVLHNISIWCGRCSKCGGKHINARIH</sequence>
<keyword evidence="2" id="KW-1185">Reference proteome</keyword>
<organism evidence="1 2">
    <name type="scientific">Rhododendron molle</name>
    <name type="common">Chinese azalea</name>
    <name type="synonym">Azalea mollis</name>
    <dbReference type="NCBI Taxonomy" id="49168"/>
    <lineage>
        <taxon>Eukaryota</taxon>
        <taxon>Viridiplantae</taxon>
        <taxon>Streptophyta</taxon>
        <taxon>Embryophyta</taxon>
        <taxon>Tracheophyta</taxon>
        <taxon>Spermatophyta</taxon>
        <taxon>Magnoliopsida</taxon>
        <taxon>eudicotyledons</taxon>
        <taxon>Gunneridae</taxon>
        <taxon>Pentapetalae</taxon>
        <taxon>asterids</taxon>
        <taxon>Ericales</taxon>
        <taxon>Ericaceae</taxon>
        <taxon>Ericoideae</taxon>
        <taxon>Rhodoreae</taxon>
        <taxon>Rhododendron</taxon>
    </lineage>
</organism>
<evidence type="ECO:0000313" key="2">
    <source>
        <dbReference type="Proteomes" id="UP001062846"/>
    </source>
</evidence>
<proteinExistence type="predicted"/>
<gene>
    <name evidence="1" type="ORF">RHMOL_Rhmol10G0158700</name>
</gene>
<reference evidence="1" key="1">
    <citation type="submission" date="2022-02" db="EMBL/GenBank/DDBJ databases">
        <title>Plant Genome Project.</title>
        <authorList>
            <person name="Zhang R.-G."/>
        </authorList>
    </citation>
    <scope>NUCLEOTIDE SEQUENCE</scope>
    <source>
        <strain evidence="1">AT1</strain>
    </source>
</reference>
<dbReference type="Proteomes" id="UP001062846">
    <property type="component" value="Chromosome 10"/>
</dbReference>
<dbReference type="EMBL" id="CM046397">
    <property type="protein sequence ID" value="KAI8535245.1"/>
    <property type="molecule type" value="Genomic_DNA"/>
</dbReference>
<comment type="caution">
    <text evidence="1">The sequence shown here is derived from an EMBL/GenBank/DDBJ whole genome shotgun (WGS) entry which is preliminary data.</text>
</comment>
<protein>
    <submittedName>
        <fullName evidence="1">Uncharacterized protein</fullName>
    </submittedName>
</protein>
<name>A0ACC0M329_RHOML</name>